<dbReference type="InterPro" id="IPR025427">
    <property type="entry name" value="DUF4160"/>
</dbReference>
<dbReference type="Pfam" id="PF13711">
    <property type="entry name" value="DUF4160"/>
    <property type="match status" value="1"/>
</dbReference>
<evidence type="ECO:0008006" key="3">
    <source>
        <dbReference type="Google" id="ProtNLM"/>
    </source>
</evidence>
<dbReference type="EMBL" id="NCEB01000012">
    <property type="protein sequence ID" value="OYX33987.1"/>
    <property type="molecule type" value="Genomic_DNA"/>
</dbReference>
<comment type="caution">
    <text evidence="1">The sequence shown here is derived from an EMBL/GenBank/DDBJ whole genome shotgun (WGS) entry which is preliminary data.</text>
</comment>
<name>A0A258FP57_9CAUL</name>
<evidence type="ECO:0000313" key="2">
    <source>
        <dbReference type="Proteomes" id="UP000215595"/>
    </source>
</evidence>
<dbReference type="AlphaFoldDB" id="A0A258FP57"/>
<evidence type="ECO:0000313" key="1">
    <source>
        <dbReference type="EMBL" id="OYX33987.1"/>
    </source>
</evidence>
<gene>
    <name evidence="1" type="ORF">B7Z01_07100</name>
</gene>
<sequence length="74" mass="8466">MYRAPPWKIAVYGRDHGVPHFHVEGRGWRCSVAISTLELIIGYASKPALTSAIGWASQHQDELLAKWRELNHER</sequence>
<accession>A0A258FP57</accession>
<proteinExistence type="predicted"/>
<reference evidence="1 2" key="1">
    <citation type="submission" date="2017-03" db="EMBL/GenBank/DDBJ databases">
        <title>Lifting the veil on microbial sulfur biogeochemistry in mining wastewaters.</title>
        <authorList>
            <person name="Kantor R.S."/>
            <person name="Colenbrander Nelson T."/>
            <person name="Marshall S."/>
            <person name="Bennett D."/>
            <person name="Apte S."/>
            <person name="Camacho D."/>
            <person name="Thomas B.C."/>
            <person name="Warren L.A."/>
            <person name="Banfield J.F."/>
        </authorList>
    </citation>
    <scope>NUCLEOTIDE SEQUENCE [LARGE SCALE GENOMIC DNA]</scope>
    <source>
        <strain evidence="1">32-69-9</strain>
    </source>
</reference>
<organism evidence="1 2">
    <name type="scientific">Brevundimonas subvibrioides</name>
    <dbReference type="NCBI Taxonomy" id="74313"/>
    <lineage>
        <taxon>Bacteria</taxon>
        <taxon>Pseudomonadati</taxon>
        <taxon>Pseudomonadota</taxon>
        <taxon>Alphaproteobacteria</taxon>
        <taxon>Caulobacterales</taxon>
        <taxon>Caulobacteraceae</taxon>
        <taxon>Brevundimonas</taxon>
    </lineage>
</organism>
<dbReference type="Proteomes" id="UP000215595">
    <property type="component" value="Unassembled WGS sequence"/>
</dbReference>
<protein>
    <recommendedName>
        <fullName evidence="3">DUF4160 domain-containing protein</fullName>
    </recommendedName>
</protein>